<feature type="transmembrane region" description="Helical" evidence="1">
    <location>
        <begin position="176"/>
        <end position="196"/>
    </location>
</feature>
<keyword evidence="3" id="KW-1185">Reference proteome</keyword>
<dbReference type="RefSeq" id="WP_207362921.1">
    <property type="nucleotide sequence ID" value="NZ_JAFMYV010000001.1"/>
</dbReference>
<dbReference type="InterPro" id="IPR018750">
    <property type="entry name" value="DUF2306_membrane"/>
</dbReference>
<dbReference type="Pfam" id="PF10067">
    <property type="entry name" value="DUF2306"/>
    <property type="match status" value="1"/>
</dbReference>
<evidence type="ECO:0000313" key="2">
    <source>
        <dbReference type="EMBL" id="MBO0935365.1"/>
    </source>
</evidence>
<feature type="transmembrane region" description="Helical" evidence="1">
    <location>
        <begin position="46"/>
        <end position="67"/>
    </location>
</feature>
<sequence length="216" mass="23621">MLKKGLYLLVAVLAVLIGLYPAAYVLTDMKQGFLGSKPAALTANTFWNVGFYTHIGFGGGALLTGWLQFNKRLLRRKPLWHRRIGNVYVVSVLLSAIAGIGIGVFATGGLIPATGFVSLGVIWFTTTFLAYIRIRQRRVEAHQQLMVYSYAATFAGVTLRLQLPLLIMLFGGFAPAYALVAWSCWLPNLVVAWWLIQSGILSPSLSASHADVPAHQ</sequence>
<accession>A0A939K4G2</accession>
<keyword evidence="1" id="KW-0472">Membrane</keyword>
<feature type="transmembrane region" description="Helical" evidence="1">
    <location>
        <begin position="87"/>
        <end position="107"/>
    </location>
</feature>
<dbReference type="AlphaFoldDB" id="A0A939K4G2"/>
<feature type="transmembrane region" description="Helical" evidence="1">
    <location>
        <begin position="7"/>
        <end position="26"/>
    </location>
</feature>
<gene>
    <name evidence="2" type="ORF">J2I47_02270</name>
</gene>
<comment type="caution">
    <text evidence="2">The sequence shown here is derived from an EMBL/GenBank/DDBJ whole genome shotgun (WGS) entry which is preliminary data.</text>
</comment>
<feature type="transmembrane region" description="Helical" evidence="1">
    <location>
        <begin position="146"/>
        <end position="170"/>
    </location>
</feature>
<protein>
    <submittedName>
        <fullName evidence="2">DUF2306 domain-containing protein</fullName>
    </submittedName>
</protein>
<keyword evidence="1" id="KW-0812">Transmembrane</keyword>
<dbReference type="Proteomes" id="UP000664034">
    <property type="component" value="Unassembled WGS sequence"/>
</dbReference>
<name>A0A939K4G2_9BACT</name>
<dbReference type="EMBL" id="JAFMYV010000001">
    <property type="protein sequence ID" value="MBO0935365.1"/>
    <property type="molecule type" value="Genomic_DNA"/>
</dbReference>
<evidence type="ECO:0000313" key="3">
    <source>
        <dbReference type="Proteomes" id="UP000664034"/>
    </source>
</evidence>
<feature type="transmembrane region" description="Helical" evidence="1">
    <location>
        <begin position="113"/>
        <end position="134"/>
    </location>
</feature>
<reference evidence="2" key="1">
    <citation type="submission" date="2021-03" db="EMBL/GenBank/DDBJ databases">
        <title>Fibrella sp. HMF5335 genome sequencing and assembly.</title>
        <authorList>
            <person name="Kang H."/>
            <person name="Kim H."/>
            <person name="Bae S."/>
            <person name="Joh K."/>
        </authorList>
    </citation>
    <scope>NUCLEOTIDE SEQUENCE</scope>
    <source>
        <strain evidence="2">HMF5335</strain>
    </source>
</reference>
<keyword evidence="1" id="KW-1133">Transmembrane helix</keyword>
<evidence type="ECO:0000256" key="1">
    <source>
        <dbReference type="SAM" id="Phobius"/>
    </source>
</evidence>
<organism evidence="2 3">
    <name type="scientific">Fibrella rubiginis</name>
    <dbReference type="NCBI Taxonomy" id="2817060"/>
    <lineage>
        <taxon>Bacteria</taxon>
        <taxon>Pseudomonadati</taxon>
        <taxon>Bacteroidota</taxon>
        <taxon>Cytophagia</taxon>
        <taxon>Cytophagales</taxon>
        <taxon>Spirosomataceae</taxon>
        <taxon>Fibrella</taxon>
    </lineage>
</organism>
<proteinExistence type="predicted"/>